<keyword evidence="2" id="KW-1185">Reference proteome</keyword>
<evidence type="ECO:0000313" key="1">
    <source>
        <dbReference type="EMBL" id="SCC78501.1"/>
    </source>
</evidence>
<gene>
    <name evidence="1" type="ORF">GA0071312_0325</name>
</gene>
<reference evidence="1 2" key="1">
    <citation type="submission" date="2016-08" db="EMBL/GenBank/DDBJ databases">
        <authorList>
            <person name="Varghese N."/>
            <person name="Submissions Spin"/>
        </authorList>
    </citation>
    <scope>NUCLEOTIDE SEQUENCE [LARGE SCALE GENOMIC DNA]</scope>
    <source>
        <strain evidence="1 2">HL-109</strain>
    </source>
</reference>
<evidence type="ECO:0000313" key="2">
    <source>
        <dbReference type="Proteomes" id="UP000182800"/>
    </source>
</evidence>
<protein>
    <submittedName>
        <fullName evidence="1">Uncharacterized protein</fullName>
    </submittedName>
</protein>
<organism evidence="1 2">
    <name type="scientific">Saliniramus fredricksonii</name>
    <dbReference type="NCBI Taxonomy" id="1653334"/>
    <lineage>
        <taxon>Bacteria</taxon>
        <taxon>Pseudomonadati</taxon>
        <taxon>Pseudomonadota</taxon>
        <taxon>Alphaproteobacteria</taxon>
        <taxon>Hyphomicrobiales</taxon>
        <taxon>Salinarimonadaceae</taxon>
        <taxon>Saliniramus</taxon>
    </lineage>
</organism>
<accession>A0ABY0K7Y0</accession>
<proteinExistence type="predicted"/>
<name>A0ABY0K7Y0_9HYPH</name>
<dbReference type="EMBL" id="FMBM01000001">
    <property type="protein sequence ID" value="SCC78501.1"/>
    <property type="molecule type" value="Genomic_DNA"/>
</dbReference>
<sequence>MHILRTLGKLLAFVVAGALAASVFGLIIHGY</sequence>
<dbReference type="Proteomes" id="UP000182800">
    <property type="component" value="Unassembled WGS sequence"/>
</dbReference>
<comment type="caution">
    <text evidence="1">The sequence shown here is derived from an EMBL/GenBank/DDBJ whole genome shotgun (WGS) entry which is preliminary data.</text>
</comment>